<dbReference type="InterPro" id="IPR046513">
    <property type="entry name" value="DUF6691"/>
</dbReference>
<protein>
    <recommendedName>
        <fullName evidence="4">YeeE/YedE family protein</fullName>
    </recommendedName>
</protein>
<dbReference type="STRING" id="595536.GCA_000178815_03016"/>
<feature type="transmembrane region" description="Helical" evidence="1">
    <location>
        <begin position="83"/>
        <end position="101"/>
    </location>
</feature>
<keyword evidence="1" id="KW-0472">Membrane</keyword>
<feature type="transmembrane region" description="Helical" evidence="1">
    <location>
        <begin position="113"/>
        <end position="132"/>
    </location>
</feature>
<proteinExistence type="predicted"/>
<dbReference type="Pfam" id="PF20398">
    <property type="entry name" value="DUF6691"/>
    <property type="match status" value="1"/>
</dbReference>
<keyword evidence="3" id="KW-1185">Reference proteome</keyword>
<sequence length="138" mass="14591">MVTRSSFLGLFCGLVFGAGLAVSGMANPARVRGFLDLFGDFDPTLAFVMIGALVPMAIAWRIRRRMDRPLVETAFDLPPTDPIDARLVIGAALFGVGWGLAGLCPGPALADLALAPMSAIPFVLAMALGMFLQRLIGR</sequence>
<dbReference type="AlphaFoldDB" id="A0A2D2CZW7"/>
<keyword evidence="1" id="KW-0812">Transmembrane</keyword>
<organism evidence="2 3">
    <name type="scientific">Methylosinus trichosporium (strain ATCC 35070 / NCIMB 11131 / UNIQEM 75 / OB3b)</name>
    <dbReference type="NCBI Taxonomy" id="595536"/>
    <lineage>
        <taxon>Bacteria</taxon>
        <taxon>Pseudomonadati</taxon>
        <taxon>Pseudomonadota</taxon>
        <taxon>Alphaproteobacteria</taxon>
        <taxon>Hyphomicrobiales</taxon>
        <taxon>Methylocystaceae</taxon>
        <taxon>Methylosinus</taxon>
    </lineage>
</organism>
<evidence type="ECO:0000313" key="2">
    <source>
        <dbReference type="EMBL" id="ATQ68301.1"/>
    </source>
</evidence>
<dbReference type="KEGG" id="mtw:CQW49_10745"/>
<evidence type="ECO:0000256" key="1">
    <source>
        <dbReference type="SAM" id="Phobius"/>
    </source>
</evidence>
<feature type="transmembrane region" description="Helical" evidence="1">
    <location>
        <begin position="44"/>
        <end position="62"/>
    </location>
</feature>
<dbReference type="Proteomes" id="UP000230709">
    <property type="component" value="Chromosome"/>
</dbReference>
<evidence type="ECO:0000313" key="3">
    <source>
        <dbReference type="Proteomes" id="UP000230709"/>
    </source>
</evidence>
<evidence type="ECO:0008006" key="4">
    <source>
        <dbReference type="Google" id="ProtNLM"/>
    </source>
</evidence>
<gene>
    <name evidence="2" type="ORF">CQW49_10745</name>
</gene>
<accession>A0A2D2CZW7</accession>
<name>A0A2D2CZW7_METT3</name>
<reference evidence="3" key="1">
    <citation type="submission" date="2017-10" db="EMBL/GenBank/DDBJ databases">
        <title>Completed PacBio SMRT sequence of Methylosinus trichosporium OB3b reveals presence of a third large plasmid.</title>
        <authorList>
            <person name="Charles T.C."/>
            <person name="Lynch M.D.J."/>
            <person name="Heil J.R."/>
            <person name="Cheng J."/>
        </authorList>
    </citation>
    <scope>NUCLEOTIDE SEQUENCE [LARGE SCALE GENOMIC DNA]</scope>
    <source>
        <strain evidence="3">OB3b</strain>
    </source>
</reference>
<dbReference type="RefSeq" id="WP_003609932.1">
    <property type="nucleotide sequence ID" value="NZ_ADVE02000001.1"/>
</dbReference>
<dbReference type="EMBL" id="CP023737">
    <property type="protein sequence ID" value="ATQ68301.1"/>
    <property type="molecule type" value="Genomic_DNA"/>
</dbReference>
<keyword evidence="1" id="KW-1133">Transmembrane helix</keyword>